<keyword evidence="2" id="KW-1185">Reference proteome</keyword>
<protein>
    <submittedName>
        <fullName evidence="1">Uncharacterized protein</fullName>
    </submittedName>
</protein>
<reference evidence="1" key="1">
    <citation type="journal article" date="2023" name="Plant J.">
        <title>Genome sequences and population genomics provide insights into the demographic history, inbreeding, and mutation load of two 'living fossil' tree species of Dipteronia.</title>
        <authorList>
            <person name="Feng Y."/>
            <person name="Comes H.P."/>
            <person name="Chen J."/>
            <person name="Zhu S."/>
            <person name="Lu R."/>
            <person name="Zhang X."/>
            <person name="Li P."/>
            <person name="Qiu J."/>
            <person name="Olsen K.M."/>
            <person name="Qiu Y."/>
        </authorList>
    </citation>
    <scope>NUCLEOTIDE SEQUENCE</scope>
    <source>
        <strain evidence="1">NBL</strain>
    </source>
</reference>
<dbReference type="AlphaFoldDB" id="A0AAE0AJ77"/>
<dbReference type="Proteomes" id="UP001281410">
    <property type="component" value="Unassembled WGS sequence"/>
</dbReference>
<evidence type="ECO:0000313" key="1">
    <source>
        <dbReference type="EMBL" id="KAK3218444.1"/>
    </source>
</evidence>
<evidence type="ECO:0000313" key="2">
    <source>
        <dbReference type="Proteomes" id="UP001281410"/>
    </source>
</evidence>
<accession>A0AAE0AJ77</accession>
<organism evidence="1 2">
    <name type="scientific">Dipteronia sinensis</name>
    <dbReference type="NCBI Taxonomy" id="43782"/>
    <lineage>
        <taxon>Eukaryota</taxon>
        <taxon>Viridiplantae</taxon>
        <taxon>Streptophyta</taxon>
        <taxon>Embryophyta</taxon>
        <taxon>Tracheophyta</taxon>
        <taxon>Spermatophyta</taxon>
        <taxon>Magnoliopsida</taxon>
        <taxon>eudicotyledons</taxon>
        <taxon>Gunneridae</taxon>
        <taxon>Pentapetalae</taxon>
        <taxon>rosids</taxon>
        <taxon>malvids</taxon>
        <taxon>Sapindales</taxon>
        <taxon>Sapindaceae</taxon>
        <taxon>Hippocastanoideae</taxon>
        <taxon>Acereae</taxon>
        <taxon>Dipteronia</taxon>
    </lineage>
</organism>
<comment type="caution">
    <text evidence="1">The sequence shown here is derived from an EMBL/GenBank/DDBJ whole genome shotgun (WGS) entry which is preliminary data.</text>
</comment>
<dbReference type="EMBL" id="JANJYJ010000004">
    <property type="protein sequence ID" value="KAK3218444.1"/>
    <property type="molecule type" value="Genomic_DNA"/>
</dbReference>
<sequence length="153" mass="18483">MFGGSPINNYLEEDDIMDMDKFSDRKYLDWRILDFCLRNKVDIEVWVDIGSNRNPNNKIRADKYQIIDEINKKVLFYLTNHEDEEIKPSNQKKFFFDWMRMGEAILSCPISNMALWFFRELVLLFNAYKKHRGSYQSNYFFSVLMEMKMGIKK</sequence>
<name>A0AAE0AJ77_9ROSI</name>
<gene>
    <name evidence="1" type="ORF">Dsin_012414</name>
</gene>
<proteinExistence type="predicted"/>